<sequence>MVSANLYNTVTAKTRDDRHLKISIKKVPALYDLIYGAFALVMLIVAIVTTLPNGFSFTSVGATLMTWADHLWWLTVPGIIFHLLSYFVSQHSRLLTVGNIIGLCAFIAFILIPNYSVFALIGLVVAMLLILRGANRSHRMREESEVS</sequence>
<evidence type="ECO:0000313" key="2">
    <source>
        <dbReference type="EMBL" id="KRK13628.1"/>
    </source>
</evidence>
<evidence type="ECO:0000313" key="3">
    <source>
        <dbReference type="Proteomes" id="UP000051984"/>
    </source>
</evidence>
<reference evidence="2 3" key="1">
    <citation type="journal article" date="2015" name="Genome Announc.">
        <title>Expanding the biotechnology potential of lactobacilli through comparative genomics of 213 strains and associated genera.</title>
        <authorList>
            <person name="Sun Z."/>
            <person name="Harris H.M."/>
            <person name="McCann A."/>
            <person name="Guo C."/>
            <person name="Argimon S."/>
            <person name="Zhang W."/>
            <person name="Yang X."/>
            <person name="Jeffery I.B."/>
            <person name="Cooney J.C."/>
            <person name="Kagawa T.F."/>
            <person name="Liu W."/>
            <person name="Song Y."/>
            <person name="Salvetti E."/>
            <person name="Wrobel A."/>
            <person name="Rasinkangas P."/>
            <person name="Parkhill J."/>
            <person name="Rea M.C."/>
            <person name="O'Sullivan O."/>
            <person name="Ritari J."/>
            <person name="Douillard F.P."/>
            <person name="Paul Ross R."/>
            <person name="Yang R."/>
            <person name="Briner A.E."/>
            <person name="Felis G.E."/>
            <person name="de Vos W.M."/>
            <person name="Barrangou R."/>
            <person name="Klaenhammer T.R."/>
            <person name="Caufield P.W."/>
            <person name="Cui Y."/>
            <person name="Zhang H."/>
            <person name="O'Toole P.W."/>
        </authorList>
    </citation>
    <scope>NUCLEOTIDE SEQUENCE [LARGE SCALE GENOMIC DNA]</scope>
    <source>
        <strain evidence="2 3">DSM 20178</strain>
    </source>
</reference>
<dbReference type="AlphaFoldDB" id="A0A0R1EVX3"/>
<accession>A0A0R1EVX3</accession>
<organism evidence="2 3">
    <name type="scientific">Lacticaseibacillus zeae DSM 20178 = KCTC 3804</name>
    <dbReference type="NCBI Taxonomy" id="1423816"/>
    <lineage>
        <taxon>Bacteria</taxon>
        <taxon>Bacillati</taxon>
        <taxon>Bacillota</taxon>
        <taxon>Bacilli</taxon>
        <taxon>Lactobacillales</taxon>
        <taxon>Lactobacillaceae</taxon>
        <taxon>Lacticaseibacillus</taxon>
    </lineage>
</organism>
<keyword evidence="1" id="KW-0812">Transmembrane</keyword>
<gene>
    <name evidence="2" type="ORF">FD51_GL000186</name>
</gene>
<dbReference type="PATRIC" id="fig|1423816.3.peg.189"/>
<feature type="transmembrane region" description="Helical" evidence="1">
    <location>
        <begin position="29"/>
        <end position="51"/>
    </location>
</feature>
<feature type="transmembrane region" description="Helical" evidence="1">
    <location>
        <begin position="118"/>
        <end position="134"/>
    </location>
</feature>
<dbReference type="Proteomes" id="UP000051984">
    <property type="component" value="Unassembled WGS sequence"/>
</dbReference>
<dbReference type="EMBL" id="AZCT01000001">
    <property type="protein sequence ID" value="KRK13628.1"/>
    <property type="molecule type" value="Genomic_DNA"/>
</dbReference>
<name>A0A0R1EVX3_LACZE</name>
<keyword evidence="1" id="KW-0472">Membrane</keyword>
<keyword evidence="1" id="KW-1133">Transmembrane helix</keyword>
<proteinExistence type="predicted"/>
<feature type="transmembrane region" description="Helical" evidence="1">
    <location>
        <begin position="94"/>
        <end position="112"/>
    </location>
</feature>
<protein>
    <submittedName>
        <fullName evidence="2">Uncharacterized protein</fullName>
    </submittedName>
</protein>
<feature type="transmembrane region" description="Helical" evidence="1">
    <location>
        <begin position="71"/>
        <end position="87"/>
    </location>
</feature>
<evidence type="ECO:0000256" key="1">
    <source>
        <dbReference type="SAM" id="Phobius"/>
    </source>
</evidence>
<comment type="caution">
    <text evidence="2">The sequence shown here is derived from an EMBL/GenBank/DDBJ whole genome shotgun (WGS) entry which is preliminary data.</text>
</comment>